<protein>
    <submittedName>
        <fullName evidence="1">Uncharacterized protein</fullName>
    </submittedName>
</protein>
<evidence type="ECO:0000313" key="2">
    <source>
        <dbReference type="Proteomes" id="UP001597090"/>
    </source>
</evidence>
<name>A0ABW2YJB3_9GAMM</name>
<gene>
    <name evidence="1" type="ORF">ACFQZQ_03175</name>
</gene>
<proteinExistence type="predicted"/>
<keyword evidence="2" id="KW-1185">Reference proteome</keyword>
<organism evidence="1 2">
    <name type="scientific">Lysobacter koreensis</name>
    <dbReference type="NCBI Taxonomy" id="266122"/>
    <lineage>
        <taxon>Bacteria</taxon>
        <taxon>Pseudomonadati</taxon>
        <taxon>Pseudomonadota</taxon>
        <taxon>Gammaproteobacteria</taxon>
        <taxon>Lysobacterales</taxon>
        <taxon>Lysobacteraceae</taxon>
        <taxon>Lysobacter</taxon>
    </lineage>
</organism>
<dbReference type="RefSeq" id="WP_386811224.1">
    <property type="nucleotide sequence ID" value="NZ_JBHTIH010000002.1"/>
</dbReference>
<dbReference type="Proteomes" id="UP001597090">
    <property type="component" value="Unassembled WGS sequence"/>
</dbReference>
<sequence length="139" mass="15153">METMNKALLAIAAEKAATPDAIAALRALAEMEGDMLAMAQHVNASSPQHKERRLREWAGQLRALLDSDAFRAMGRELAESRAAAKELVASLRAKAEVGHAVESRGMTFAADPRWFDSYADRIDRILSERDASGAREGES</sequence>
<comment type="caution">
    <text evidence="1">The sequence shown here is derived from an EMBL/GenBank/DDBJ whole genome shotgun (WGS) entry which is preliminary data.</text>
</comment>
<reference evidence="2" key="1">
    <citation type="journal article" date="2019" name="Int. J. Syst. Evol. Microbiol.">
        <title>The Global Catalogue of Microorganisms (GCM) 10K type strain sequencing project: providing services to taxonomists for standard genome sequencing and annotation.</title>
        <authorList>
            <consortium name="The Broad Institute Genomics Platform"/>
            <consortium name="The Broad Institute Genome Sequencing Center for Infectious Disease"/>
            <person name="Wu L."/>
            <person name="Ma J."/>
        </authorList>
    </citation>
    <scope>NUCLEOTIDE SEQUENCE [LARGE SCALE GENOMIC DNA]</scope>
    <source>
        <strain evidence="2">CCUG 55491</strain>
    </source>
</reference>
<evidence type="ECO:0000313" key="1">
    <source>
        <dbReference type="EMBL" id="MFD0738292.1"/>
    </source>
</evidence>
<dbReference type="EMBL" id="JBHTIH010000002">
    <property type="protein sequence ID" value="MFD0738292.1"/>
    <property type="molecule type" value="Genomic_DNA"/>
</dbReference>
<accession>A0ABW2YJB3</accession>